<dbReference type="EMBL" id="DSBT01000247">
    <property type="protein sequence ID" value="HDP78197.1"/>
    <property type="molecule type" value="Genomic_DNA"/>
</dbReference>
<dbReference type="Proteomes" id="UP000886198">
    <property type="component" value="Unassembled WGS sequence"/>
</dbReference>
<reference evidence="3" key="1">
    <citation type="journal article" date="2020" name="mSystems">
        <title>Genome- and Community-Level Interaction Insights into Carbon Utilization and Element Cycling Functions of Hydrothermarchaeota in Hydrothermal Sediment.</title>
        <authorList>
            <person name="Zhou Z."/>
            <person name="Liu Y."/>
            <person name="Xu W."/>
            <person name="Pan J."/>
            <person name="Luo Z.H."/>
            <person name="Li M."/>
        </authorList>
    </citation>
    <scope>NUCLEOTIDE SEQUENCE [LARGE SCALE GENOMIC DNA]</scope>
    <source>
        <strain evidence="3">SpSt-1179</strain>
    </source>
</reference>
<dbReference type="CDD" id="cd09726">
    <property type="entry name" value="RAMP_I_III"/>
    <property type="match status" value="1"/>
</dbReference>
<dbReference type="AlphaFoldDB" id="A0A7C1CU89"/>
<dbReference type="PANTHER" id="PTHR35579">
    <property type="entry name" value="CRISPR SYSTEM CMS ENDORIBONUCLEASE CSM3"/>
    <property type="match status" value="1"/>
</dbReference>
<protein>
    <recommendedName>
        <fullName evidence="2">CRISPR type III-associated protein domain-containing protein</fullName>
    </recommendedName>
</protein>
<dbReference type="InterPro" id="IPR005537">
    <property type="entry name" value="RAMP_III_fam"/>
</dbReference>
<dbReference type="InterPro" id="IPR052216">
    <property type="entry name" value="CRISPR_Csm3_endoribonuclease"/>
</dbReference>
<comment type="caution">
    <text evidence="3">The sequence shown here is derived from an EMBL/GenBank/DDBJ whole genome shotgun (WGS) entry which is preliminary data.</text>
</comment>
<feature type="domain" description="CRISPR type III-associated protein" evidence="2">
    <location>
        <begin position="247"/>
        <end position="420"/>
    </location>
</feature>
<feature type="domain" description="CRISPR type III-associated protein" evidence="2">
    <location>
        <begin position="19"/>
        <end position="178"/>
    </location>
</feature>
<evidence type="ECO:0000259" key="2">
    <source>
        <dbReference type="Pfam" id="PF03787"/>
    </source>
</evidence>
<gene>
    <name evidence="3" type="ORF">ENN47_08450</name>
</gene>
<evidence type="ECO:0000313" key="3">
    <source>
        <dbReference type="EMBL" id="HDP78197.1"/>
    </source>
</evidence>
<sequence>MEVIELSSIKEKFLITGKIRNESPLIIGTGKGSTVDTEVILNEKGQPYIPGTSFTGALKHHLENEYETTEVARSIFGSGDSQSILIVDDLYPLDAPVVTTRDGIKINRLTGIVEEKKKYDYELVEKGSEFNLRIELTIRDGQEDIESSIFSLLATIVAELESGAISIGAMGSKGFGKIAISEVKAYRFVFPEDGRKWLKYLENGLTEDSDHFSVNLKEYPKLEKRNNLLLDIDAVFEIKNALMIGASVTESGEDEDKDPDKTALTSREQFVLSGTALKGAVRDRAVRIYNTVSAKHMSGNEDPEDIRELFGWVDEEGKDSYKSKSRVRVTESYINKNTVNQERQPRIKIDRFTGSVIGGALFETEPIWHKEEKIKARIQVKKQKDKDSLWEVGLMLLVLKDLWNADLPVGGEKSIGRGLLVGKQARIRVDARELEINKNEKGSLDIKGDRNIMEEYVSKFLEHVGRHEHAQN</sequence>
<accession>A0A7C1CU89</accession>
<dbReference type="GO" id="GO:0051607">
    <property type="term" value="P:defense response to virus"/>
    <property type="evidence" value="ECO:0007669"/>
    <property type="project" value="UniProtKB-KW"/>
</dbReference>
<evidence type="ECO:0000256" key="1">
    <source>
        <dbReference type="ARBA" id="ARBA00023118"/>
    </source>
</evidence>
<keyword evidence="1" id="KW-0051">Antiviral defense</keyword>
<name>A0A7C1CU89_9BACT</name>
<dbReference type="PANTHER" id="PTHR35579:SF6">
    <property type="entry name" value="DUF324 DOMAIN-CONTAINING PROTEIN"/>
    <property type="match status" value="1"/>
</dbReference>
<dbReference type="Pfam" id="PF03787">
    <property type="entry name" value="RAMPs"/>
    <property type="match status" value="2"/>
</dbReference>
<proteinExistence type="predicted"/>
<organism evidence="3">
    <name type="scientific">Mesotoga infera</name>
    <dbReference type="NCBI Taxonomy" id="1236046"/>
    <lineage>
        <taxon>Bacteria</taxon>
        <taxon>Thermotogati</taxon>
        <taxon>Thermotogota</taxon>
        <taxon>Thermotogae</taxon>
        <taxon>Kosmotogales</taxon>
        <taxon>Kosmotogaceae</taxon>
        <taxon>Mesotoga</taxon>
    </lineage>
</organism>